<keyword evidence="1" id="KW-0805">Transcription regulation</keyword>
<dbReference type="PANTHER" id="PTHR43280:SF2">
    <property type="entry name" value="HTH-TYPE TRANSCRIPTIONAL REGULATOR EXSA"/>
    <property type="match status" value="1"/>
</dbReference>
<dbReference type="RefSeq" id="WP_109726584.1">
    <property type="nucleotide sequence ID" value="NZ_QGDI01000006.1"/>
</dbReference>
<dbReference type="SMART" id="SM00342">
    <property type="entry name" value="HTH_ARAC"/>
    <property type="match status" value="1"/>
</dbReference>
<accession>A0A315XYP5</accession>
<evidence type="ECO:0000256" key="1">
    <source>
        <dbReference type="ARBA" id="ARBA00023015"/>
    </source>
</evidence>
<dbReference type="EMBL" id="QGDI01000006">
    <property type="protein sequence ID" value="PWJ12739.1"/>
    <property type="molecule type" value="Genomic_DNA"/>
</dbReference>
<comment type="caution">
    <text evidence="5">The sequence shown here is derived from an EMBL/GenBank/DDBJ whole genome shotgun (WGS) entry which is preliminary data.</text>
</comment>
<evidence type="ECO:0000313" key="5">
    <source>
        <dbReference type="EMBL" id="PWJ12739.1"/>
    </source>
</evidence>
<proteinExistence type="predicted"/>
<dbReference type="GO" id="GO:0003700">
    <property type="term" value="F:DNA-binding transcription factor activity"/>
    <property type="evidence" value="ECO:0007669"/>
    <property type="project" value="InterPro"/>
</dbReference>
<evidence type="ECO:0000259" key="4">
    <source>
        <dbReference type="PROSITE" id="PS01124"/>
    </source>
</evidence>
<protein>
    <submittedName>
        <fullName evidence="5">AraC-like DNA-binding protein</fullName>
    </submittedName>
</protein>
<dbReference type="PROSITE" id="PS00041">
    <property type="entry name" value="HTH_ARAC_FAMILY_1"/>
    <property type="match status" value="1"/>
</dbReference>
<dbReference type="GO" id="GO:0043565">
    <property type="term" value="F:sequence-specific DNA binding"/>
    <property type="evidence" value="ECO:0007669"/>
    <property type="project" value="InterPro"/>
</dbReference>
<reference evidence="5 6" key="1">
    <citation type="submission" date="2018-05" db="EMBL/GenBank/DDBJ databases">
        <title>The Hungate 1000. A catalogue of reference genomes from the rumen microbiome.</title>
        <authorList>
            <person name="Kelly W."/>
        </authorList>
    </citation>
    <scope>NUCLEOTIDE SEQUENCE [LARGE SCALE GENOMIC DNA]</scope>
    <source>
        <strain evidence="5 6">SAb67</strain>
    </source>
</reference>
<dbReference type="Proteomes" id="UP000245720">
    <property type="component" value="Unassembled WGS sequence"/>
</dbReference>
<evidence type="ECO:0000256" key="3">
    <source>
        <dbReference type="ARBA" id="ARBA00023163"/>
    </source>
</evidence>
<dbReference type="InterPro" id="IPR018060">
    <property type="entry name" value="HTH_AraC"/>
</dbReference>
<organism evidence="5 6">
    <name type="scientific">Ruminococcus flavefaciens</name>
    <dbReference type="NCBI Taxonomy" id="1265"/>
    <lineage>
        <taxon>Bacteria</taxon>
        <taxon>Bacillati</taxon>
        <taxon>Bacillota</taxon>
        <taxon>Clostridia</taxon>
        <taxon>Eubacteriales</taxon>
        <taxon>Oscillospiraceae</taxon>
        <taxon>Ruminococcus</taxon>
    </lineage>
</organism>
<dbReference type="OrthoDB" id="9791615at2"/>
<dbReference type="AlphaFoldDB" id="A0A315XYP5"/>
<name>A0A315XYP5_RUMFL</name>
<dbReference type="PRINTS" id="PR00032">
    <property type="entry name" value="HTHARAC"/>
</dbReference>
<dbReference type="PANTHER" id="PTHR43280">
    <property type="entry name" value="ARAC-FAMILY TRANSCRIPTIONAL REGULATOR"/>
    <property type="match status" value="1"/>
</dbReference>
<sequence>MKINRIQLNCRRDTAFGGELGADPVFLLLRTPIMYEENGQQLRTDGVSAALLTSGYKQSFRPVKGKPIRYDMVSFRTSAADRQYISSMNFPQDTPIELADDLVISGALRSMQSQSMHRGKHISEFMELSMRIIFIALSETYDNAPASPVEKIPRYVELRKLRQAIYDAPMNSWSIDEMCEEMRISRTYFHRLWTAAFGVTCLQDVIESRLLRAAELLKNTDKSVYEIAVECGYDSESYFMRQFKKHKNCTPSEFRRRALSTEDK</sequence>
<dbReference type="PROSITE" id="PS01124">
    <property type="entry name" value="HTH_ARAC_FAMILY_2"/>
    <property type="match status" value="1"/>
</dbReference>
<dbReference type="SUPFAM" id="SSF46689">
    <property type="entry name" value="Homeodomain-like"/>
    <property type="match status" value="1"/>
</dbReference>
<gene>
    <name evidence="5" type="ORF">IE37_01824</name>
</gene>
<feature type="domain" description="HTH araC/xylS-type" evidence="4">
    <location>
        <begin position="159"/>
        <end position="257"/>
    </location>
</feature>
<keyword evidence="2 5" id="KW-0238">DNA-binding</keyword>
<evidence type="ECO:0000313" key="6">
    <source>
        <dbReference type="Proteomes" id="UP000245720"/>
    </source>
</evidence>
<dbReference type="InterPro" id="IPR018062">
    <property type="entry name" value="HTH_AraC-typ_CS"/>
</dbReference>
<dbReference type="InterPro" id="IPR009057">
    <property type="entry name" value="Homeodomain-like_sf"/>
</dbReference>
<dbReference type="Gene3D" id="1.10.10.60">
    <property type="entry name" value="Homeodomain-like"/>
    <property type="match status" value="2"/>
</dbReference>
<dbReference type="Pfam" id="PF12833">
    <property type="entry name" value="HTH_18"/>
    <property type="match status" value="1"/>
</dbReference>
<keyword evidence="3" id="KW-0804">Transcription</keyword>
<evidence type="ECO:0000256" key="2">
    <source>
        <dbReference type="ARBA" id="ARBA00023125"/>
    </source>
</evidence>
<dbReference type="InterPro" id="IPR020449">
    <property type="entry name" value="Tscrpt_reg_AraC-type_HTH"/>
</dbReference>